<keyword evidence="4" id="KW-0378">Hydrolase</keyword>
<dbReference type="InterPro" id="IPR011356">
    <property type="entry name" value="Leucine_aapep/pepB"/>
</dbReference>
<dbReference type="GO" id="GO:0006508">
    <property type="term" value="P:proteolysis"/>
    <property type="evidence" value="ECO:0007669"/>
    <property type="project" value="UniProtKB-KW"/>
</dbReference>
<dbReference type="Gene3D" id="3.40.630.10">
    <property type="entry name" value="Zn peptidases"/>
    <property type="match status" value="1"/>
</dbReference>
<feature type="non-terminal residue" evidence="6">
    <location>
        <position position="1"/>
    </location>
</feature>
<evidence type="ECO:0000259" key="5">
    <source>
        <dbReference type="Pfam" id="PF00883"/>
    </source>
</evidence>
<evidence type="ECO:0000256" key="4">
    <source>
        <dbReference type="ARBA" id="ARBA00022801"/>
    </source>
</evidence>
<evidence type="ECO:0000313" key="6">
    <source>
        <dbReference type="EMBL" id="GAG31072.1"/>
    </source>
</evidence>
<evidence type="ECO:0000256" key="1">
    <source>
        <dbReference type="ARBA" id="ARBA00009528"/>
    </source>
</evidence>
<keyword evidence="2" id="KW-0031">Aminopeptidase</keyword>
<dbReference type="EMBL" id="BARS01049265">
    <property type="protein sequence ID" value="GAG31072.1"/>
    <property type="molecule type" value="Genomic_DNA"/>
</dbReference>
<accession>X0X6R4</accession>
<proteinExistence type="inferred from homology"/>
<evidence type="ECO:0000256" key="2">
    <source>
        <dbReference type="ARBA" id="ARBA00022438"/>
    </source>
</evidence>
<dbReference type="GO" id="GO:0005737">
    <property type="term" value="C:cytoplasm"/>
    <property type="evidence" value="ECO:0007669"/>
    <property type="project" value="InterPro"/>
</dbReference>
<gene>
    <name evidence="6" type="ORF">S01H1_73715</name>
</gene>
<dbReference type="AlphaFoldDB" id="X0X6R4"/>
<organism evidence="6">
    <name type="scientific">marine sediment metagenome</name>
    <dbReference type="NCBI Taxonomy" id="412755"/>
    <lineage>
        <taxon>unclassified sequences</taxon>
        <taxon>metagenomes</taxon>
        <taxon>ecological metagenomes</taxon>
    </lineage>
</organism>
<feature type="domain" description="Cytosol aminopeptidase" evidence="5">
    <location>
        <begin position="2"/>
        <end position="123"/>
    </location>
</feature>
<evidence type="ECO:0000256" key="3">
    <source>
        <dbReference type="ARBA" id="ARBA00022670"/>
    </source>
</evidence>
<dbReference type="PANTHER" id="PTHR11963">
    <property type="entry name" value="LEUCINE AMINOPEPTIDASE-RELATED"/>
    <property type="match status" value="1"/>
</dbReference>
<dbReference type="PANTHER" id="PTHR11963:SF23">
    <property type="entry name" value="CYTOSOL AMINOPEPTIDASE"/>
    <property type="match status" value="1"/>
</dbReference>
<protein>
    <recommendedName>
        <fullName evidence="5">Cytosol aminopeptidase domain-containing protein</fullName>
    </recommendedName>
</protein>
<comment type="caution">
    <text evidence="6">The sequence shown here is derived from an EMBL/GenBank/DDBJ whole genome shotgun (WGS) entry which is preliminary data.</text>
</comment>
<dbReference type="Pfam" id="PF00883">
    <property type="entry name" value="Peptidase_M17"/>
    <property type="match status" value="1"/>
</dbReference>
<dbReference type="InterPro" id="IPR000819">
    <property type="entry name" value="Peptidase_M17_C"/>
</dbReference>
<dbReference type="SUPFAM" id="SSF53187">
    <property type="entry name" value="Zn-dependent exopeptidases"/>
    <property type="match status" value="1"/>
</dbReference>
<comment type="similarity">
    <text evidence="1">Belongs to the peptidase M17 family.</text>
</comment>
<name>X0X6R4_9ZZZZ</name>
<sequence length="131" mass="14395">TAMFDFATLTGSISVALGEHAIGYFANDESVAERLEEASKTSGERVWRMPLWEVYDQQLESTVADFKNTGGRPGGAITAARFLSKFVMDVPWVHMDIAGVDEQKSDKGYNPKGSKGPAVRLIVDVIRNWGK</sequence>
<reference evidence="6" key="1">
    <citation type="journal article" date="2014" name="Front. Microbiol.">
        <title>High frequency of phylogenetically diverse reductive dehalogenase-homologous genes in deep subseafloor sedimentary metagenomes.</title>
        <authorList>
            <person name="Kawai M."/>
            <person name="Futagami T."/>
            <person name="Toyoda A."/>
            <person name="Takaki Y."/>
            <person name="Nishi S."/>
            <person name="Hori S."/>
            <person name="Arai W."/>
            <person name="Tsubouchi T."/>
            <person name="Morono Y."/>
            <person name="Uchiyama I."/>
            <person name="Ito T."/>
            <person name="Fujiyama A."/>
            <person name="Inagaki F."/>
            <person name="Takami H."/>
        </authorList>
    </citation>
    <scope>NUCLEOTIDE SEQUENCE</scope>
    <source>
        <strain evidence="6">Expedition CK06-06</strain>
    </source>
</reference>
<dbReference type="GO" id="GO:0070006">
    <property type="term" value="F:metalloaminopeptidase activity"/>
    <property type="evidence" value="ECO:0007669"/>
    <property type="project" value="InterPro"/>
</dbReference>
<keyword evidence="3" id="KW-0645">Protease</keyword>
<dbReference type="GO" id="GO:0030145">
    <property type="term" value="F:manganese ion binding"/>
    <property type="evidence" value="ECO:0007669"/>
    <property type="project" value="InterPro"/>
</dbReference>